<evidence type="ECO:0000313" key="4">
    <source>
        <dbReference type="Proteomes" id="UP001196565"/>
    </source>
</evidence>
<dbReference type="InterPro" id="IPR013216">
    <property type="entry name" value="Methyltransf_11"/>
</dbReference>
<feature type="compositionally biased region" description="Basic and acidic residues" evidence="1">
    <location>
        <begin position="172"/>
        <end position="183"/>
    </location>
</feature>
<accession>A0ABS7AB80</accession>
<evidence type="ECO:0000313" key="3">
    <source>
        <dbReference type="EMBL" id="MBW6399564.1"/>
    </source>
</evidence>
<protein>
    <submittedName>
        <fullName evidence="3">Class I SAM-dependent methyltransferase</fullName>
    </submittedName>
</protein>
<keyword evidence="3" id="KW-0489">Methyltransferase</keyword>
<comment type="caution">
    <text evidence="3">The sequence shown here is derived from an EMBL/GenBank/DDBJ whole genome shotgun (WGS) entry which is preliminary data.</text>
</comment>
<keyword evidence="4" id="KW-1185">Reference proteome</keyword>
<dbReference type="InterPro" id="IPR029063">
    <property type="entry name" value="SAM-dependent_MTases_sf"/>
</dbReference>
<name>A0ABS7AB80_9PROT</name>
<feature type="domain" description="Methyltransferase type 11" evidence="2">
    <location>
        <begin position="2"/>
        <end position="76"/>
    </location>
</feature>
<dbReference type="CDD" id="cd02440">
    <property type="entry name" value="AdoMet_MTases"/>
    <property type="match status" value="1"/>
</dbReference>
<dbReference type="Proteomes" id="UP001196565">
    <property type="component" value="Unassembled WGS sequence"/>
</dbReference>
<keyword evidence="3" id="KW-0808">Transferase</keyword>
<dbReference type="Pfam" id="PF08241">
    <property type="entry name" value="Methyltransf_11"/>
    <property type="match status" value="1"/>
</dbReference>
<dbReference type="GO" id="GO:0032259">
    <property type="term" value="P:methylation"/>
    <property type="evidence" value="ECO:0007669"/>
    <property type="project" value="UniProtKB-KW"/>
</dbReference>
<evidence type="ECO:0000259" key="2">
    <source>
        <dbReference type="Pfam" id="PF08241"/>
    </source>
</evidence>
<dbReference type="Gene3D" id="3.40.50.150">
    <property type="entry name" value="Vaccinia Virus protein VP39"/>
    <property type="match status" value="1"/>
</dbReference>
<proteinExistence type="predicted"/>
<sequence>MTVFDASPRQLAQDDMVAHRDGLALTTREGPMHDLSCFPDGRFDLVFHPTSNCYAPEVEPVWRECFRVLRPGGALLAGFMNPDVYIFDDGAQERGSLVVRHPLPYADVIDLPTEELQRLLERTHLMEFSHSLETQIGGQLKAGFLLTHLFEDRDCGPPGTGRSRYMPPHIARGRETQRLEPLSRSKAGGSASSPGYPCGTPC</sequence>
<organism evidence="3 4">
    <name type="scientific">Roseomonas alba</name>
    <dbReference type="NCBI Taxonomy" id="2846776"/>
    <lineage>
        <taxon>Bacteria</taxon>
        <taxon>Pseudomonadati</taxon>
        <taxon>Pseudomonadota</taxon>
        <taxon>Alphaproteobacteria</taxon>
        <taxon>Acetobacterales</taxon>
        <taxon>Roseomonadaceae</taxon>
        <taxon>Roseomonas</taxon>
    </lineage>
</organism>
<feature type="region of interest" description="Disordered" evidence="1">
    <location>
        <begin position="155"/>
        <end position="202"/>
    </location>
</feature>
<dbReference type="SUPFAM" id="SSF53335">
    <property type="entry name" value="S-adenosyl-L-methionine-dependent methyltransferases"/>
    <property type="match status" value="1"/>
</dbReference>
<dbReference type="GO" id="GO:0008168">
    <property type="term" value="F:methyltransferase activity"/>
    <property type="evidence" value="ECO:0007669"/>
    <property type="project" value="UniProtKB-KW"/>
</dbReference>
<reference evidence="3 4" key="1">
    <citation type="submission" date="2021-07" db="EMBL/GenBank/DDBJ databases">
        <authorList>
            <person name="So Y."/>
        </authorList>
    </citation>
    <scope>NUCLEOTIDE SEQUENCE [LARGE SCALE GENOMIC DNA]</scope>
    <source>
        <strain evidence="3 4">HJA6</strain>
    </source>
</reference>
<dbReference type="EMBL" id="JAHYBZ010000006">
    <property type="protein sequence ID" value="MBW6399564.1"/>
    <property type="molecule type" value="Genomic_DNA"/>
</dbReference>
<evidence type="ECO:0000256" key="1">
    <source>
        <dbReference type="SAM" id="MobiDB-lite"/>
    </source>
</evidence>
<gene>
    <name evidence="3" type="ORF">KPL78_17025</name>
</gene>